<keyword evidence="1" id="KW-0175">Coiled coil</keyword>
<proteinExistence type="predicted"/>
<accession>A0A7R9E8Q7</accession>
<sequence>MLCAEEIGDIHASVTHKERLPSSVARLANALDELNSTAEDGKIEGTATFIGCRPRNREVLQRRMYRTEIEEWMREADMAERHQLTEHTSNENEHLIASGDAYQRPLSINS</sequence>
<feature type="region of interest" description="Disordered" evidence="2">
    <location>
        <begin position="84"/>
        <end position="110"/>
    </location>
</feature>
<evidence type="ECO:0000313" key="3">
    <source>
        <dbReference type="EMBL" id="CAD7429168.1"/>
    </source>
</evidence>
<reference evidence="3" key="1">
    <citation type="submission" date="2020-11" db="EMBL/GenBank/DDBJ databases">
        <authorList>
            <person name="Tran Van P."/>
        </authorList>
    </citation>
    <scope>NUCLEOTIDE SEQUENCE</scope>
</reference>
<gene>
    <name evidence="3" type="ORF">TMSB3V08_LOCUS5951</name>
</gene>
<protein>
    <submittedName>
        <fullName evidence="3">Uncharacterized protein</fullName>
    </submittedName>
</protein>
<evidence type="ECO:0000256" key="2">
    <source>
        <dbReference type="SAM" id="MobiDB-lite"/>
    </source>
</evidence>
<name>A0A7R9E8Q7_9NEOP</name>
<evidence type="ECO:0000256" key="1">
    <source>
        <dbReference type="SAM" id="Coils"/>
    </source>
</evidence>
<organism evidence="3">
    <name type="scientific">Timema monikensis</name>
    <dbReference type="NCBI Taxonomy" id="170555"/>
    <lineage>
        <taxon>Eukaryota</taxon>
        <taxon>Metazoa</taxon>
        <taxon>Ecdysozoa</taxon>
        <taxon>Arthropoda</taxon>
        <taxon>Hexapoda</taxon>
        <taxon>Insecta</taxon>
        <taxon>Pterygota</taxon>
        <taxon>Neoptera</taxon>
        <taxon>Polyneoptera</taxon>
        <taxon>Phasmatodea</taxon>
        <taxon>Timematodea</taxon>
        <taxon>Timematoidea</taxon>
        <taxon>Timematidae</taxon>
        <taxon>Timema</taxon>
    </lineage>
</organism>
<feature type="compositionally biased region" description="Basic and acidic residues" evidence="2">
    <location>
        <begin position="84"/>
        <end position="94"/>
    </location>
</feature>
<feature type="coiled-coil region" evidence="1">
    <location>
        <begin position="24"/>
        <end position="82"/>
    </location>
</feature>
<dbReference type="EMBL" id="OB793988">
    <property type="protein sequence ID" value="CAD7429168.1"/>
    <property type="molecule type" value="Genomic_DNA"/>
</dbReference>
<dbReference type="AlphaFoldDB" id="A0A7R9E8Q7"/>